<organism evidence="2 3">
    <name type="scientific">Pelagicoccus mobilis</name>
    <dbReference type="NCBI Taxonomy" id="415221"/>
    <lineage>
        <taxon>Bacteria</taxon>
        <taxon>Pseudomonadati</taxon>
        <taxon>Verrucomicrobiota</taxon>
        <taxon>Opitutia</taxon>
        <taxon>Puniceicoccales</taxon>
        <taxon>Pelagicoccaceae</taxon>
        <taxon>Pelagicoccus</taxon>
    </lineage>
</organism>
<sequence length="391" mass="44026">MSELPFNGLNVDLGNLWRLSSARSRSISPENPDGSKSGGGRAFPDLEATGDDASPARELGQGWKARPYVKIEAGEVLEIASIEGPGAIQHIWMTPTGTNRCTILRVYWDGQDTPSIECPIGDFFASAYTVNWGDESRDPVFAQVTSSAVCVNPGNAFNCYWEMPFRESCRVTIENLDGESMNLFYQIDYVLTEVPEDAAYFHAQFRRTNPVPKGDVYTILDGVVGRGHYVGTYQAWQVNSNRWWGEGEIKFYLDGDADPEVSEGKVVGGSTGFPTICGTGAEDYYCGSYNFENRARKRYQEFCTPYAGMPYVERPDGLYQANTRFSLYRWHVKDPIRFEEDIKVTIQALGWTRDRRFKHLQDDISSVAFWYQCLPTVAFPPLPGRDDLEVD</sequence>
<dbReference type="RefSeq" id="WP_200354326.1">
    <property type="nucleotide sequence ID" value="NZ_JAENIL010000006.1"/>
</dbReference>
<dbReference type="Proteomes" id="UP000617628">
    <property type="component" value="Unassembled WGS sequence"/>
</dbReference>
<evidence type="ECO:0000313" key="2">
    <source>
        <dbReference type="EMBL" id="MBK1876109.1"/>
    </source>
</evidence>
<dbReference type="AlphaFoldDB" id="A0A934VQ34"/>
<name>A0A934VQ34_9BACT</name>
<evidence type="ECO:0000256" key="1">
    <source>
        <dbReference type="SAM" id="MobiDB-lite"/>
    </source>
</evidence>
<accession>A0A934VQ34</accession>
<protein>
    <submittedName>
        <fullName evidence="2">DUF2961 domain-containing protein</fullName>
    </submittedName>
</protein>
<dbReference type="EMBL" id="JAENIL010000006">
    <property type="protein sequence ID" value="MBK1876109.1"/>
    <property type="molecule type" value="Genomic_DNA"/>
</dbReference>
<dbReference type="Pfam" id="PF11175">
    <property type="entry name" value="DUF2961"/>
    <property type="match status" value="1"/>
</dbReference>
<reference evidence="2" key="1">
    <citation type="submission" date="2021-01" db="EMBL/GenBank/DDBJ databases">
        <title>Modified the classification status of verrucomicrobia.</title>
        <authorList>
            <person name="Feng X."/>
        </authorList>
    </citation>
    <scope>NUCLEOTIDE SEQUENCE</scope>
    <source>
        <strain evidence="2">KCTC 13126</strain>
    </source>
</reference>
<dbReference type="Gene3D" id="2.60.120.1390">
    <property type="match status" value="1"/>
</dbReference>
<proteinExistence type="predicted"/>
<keyword evidence="3" id="KW-1185">Reference proteome</keyword>
<comment type="caution">
    <text evidence="2">The sequence shown here is derived from an EMBL/GenBank/DDBJ whole genome shotgun (WGS) entry which is preliminary data.</text>
</comment>
<dbReference type="InterPro" id="IPR021345">
    <property type="entry name" value="DUF2961"/>
</dbReference>
<gene>
    <name evidence="2" type="ORF">JIN87_04470</name>
</gene>
<evidence type="ECO:0000313" key="3">
    <source>
        <dbReference type="Proteomes" id="UP000617628"/>
    </source>
</evidence>
<feature type="region of interest" description="Disordered" evidence="1">
    <location>
        <begin position="24"/>
        <end position="59"/>
    </location>
</feature>